<dbReference type="AlphaFoldDB" id="A0A7C8GVL7"/>
<keyword evidence="2" id="KW-1185">Reference proteome</keyword>
<comment type="caution">
    <text evidence="1">The sequence shown here is derived from an EMBL/GenBank/DDBJ whole genome shotgun (WGS) entry which is preliminary data.</text>
</comment>
<reference evidence="1 2" key="1">
    <citation type="submission" date="2019-10" db="EMBL/GenBank/DDBJ databases">
        <title>Gracilibacillus sp. nov. isolated from rice seeds.</title>
        <authorList>
            <person name="He S."/>
        </authorList>
    </citation>
    <scope>NUCLEOTIDE SEQUENCE [LARGE SCALE GENOMIC DNA]</scope>
    <source>
        <strain evidence="1 2">TD8</strain>
    </source>
</reference>
<proteinExistence type="predicted"/>
<dbReference type="EMBL" id="WEID01000004">
    <property type="protein sequence ID" value="KAB8139377.1"/>
    <property type="molecule type" value="Genomic_DNA"/>
</dbReference>
<dbReference type="PANTHER" id="PTHR40045">
    <property type="entry name" value="YCGG FAMILY PROTEIN"/>
    <property type="match status" value="1"/>
</dbReference>
<dbReference type="PANTHER" id="PTHR40045:SF1">
    <property type="entry name" value="YQCI_YCGG FAMILY PROTEIN"/>
    <property type="match status" value="1"/>
</dbReference>
<dbReference type="OrthoDB" id="112290at2"/>
<evidence type="ECO:0000313" key="2">
    <source>
        <dbReference type="Proteomes" id="UP000480246"/>
    </source>
</evidence>
<dbReference type="InterPro" id="IPR014988">
    <property type="entry name" value="Uncharacterised_YqcI/YcgG"/>
</dbReference>
<evidence type="ECO:0000313" key="1">
    <source>
        <dbReference type="EMBL" id="KAB8139377.1"/>
    </source>
</evidence>
<accession>A0A7C8GVL7</accession>
<protein>
    <submittedName>
        <fullName evidence="1">YqcI/YcgG family protein</fullName>
    </submittedName>
</protein>
<sequence>MNKLYKDHEIERKPDSCWEKSVLAEFHQKMTDRDHLFPCIPATIGHSLHQFRYAFLGDPTKHETIKEFSGLLDQFSDQFKELGDYTSLVVFYKISEEMKKKYTVEQFEQLFWQQLNGLSVEDEYEWPEEIPQHPGEPSWEFCYRGERYFIYCATPAHEKRNSRHFDTIMLALTPRWIFQTFNETAHAEKIKNQVRKRITEYDDISIHPELKTYGSADNFEWKQYFLRDDNTTLSQCPFHKGKEAE</sequence>
<gene>
    <name evidence="1" type="ORF">F9U64_00865</name>
</gene>
<dbReference type="Pfam" id="PF08892">
    <property type="entry name" value="YqcI_YcgG"/>
    <property type="match status" value="1"/>
</dbReference>
<dbReference type="Proteomes" id="UP000480246">
    <property type="component" value="Unassembled WGS sequence"/>
</dbReference>
<name>A0A7C8GVL7_9BACI</name>
<organism evidence="1 2">
    <name type="scientific">Gracilibacillus oryzae</name>
    <dbReference type="NCBI Taxonomy" id="1672701"/>
    <lineage>
        <taxon>Bacteria</taxon>
        <taxon>Bacillati</taxon>
        <taxon>Bacillota</taxon>
        <taxon>Bacilli</taxon>
        <taxon>Bacillales</taxon>
        <taxon>Bacillaceae</taxon>
        <taxon>Gracilibacillus</taxon>
    </lineage>
</organism>